<name>A0ABY5V898_9BACT</name>
<evidence type="ECO:0000256" key="3">
    <source>
        <dbReference type="SAM" id="MobiDB-lite"/>
    </source>
</evidence>
<dbReference type="EMBL" id="CP102252">
    <property type="protein sequence ID" value="UWN65823.1"/>
    <property type="molecule type" value="Genomic_DNA"/>
</dbReference>
<dbReference type="Proteomes" id="UP001058267">
    <property type="component" value="Chromosome"/>
</dbReference>
<organism evidence="4 5">
    <name type="scientific">Alistipes senegalensis JC50</name>
    <dbReference type="NCBI Taxonomy" id="1033732"/>
    <lineage>
        <taxon>Bacteria</taxon>
        <taxon>Pseudomonadati</taxon>
        <taxon>Bacteroidota</taxon>
        <taxon>Bacteroidia</taxon>
        <taxon>Bacteroidales</taxon>
        <taxon>Rikenellaceae</taxon>
        <taxon>Alistipes</taxon>
    </lineage>
</organism>
<dbReference type="Pfam" id="PF07432">
    <property type="entry name" value="Hc1"/>
    <property type="match status" value="1"/>
</dbReference>
<evidence type="ECO:0000313" key="5">
    <source>
        <dbReference type="Proteomes" id="UP001058267"/>
    </source>
</evidence>
<accession>A0ABY5V898</accession>
<reference evidence="4" key="1">
    <citation type="journal article" date="2022" name="Cell">
        <title>Design, construction, and in vivo augmentation of a complex gut microbiome.</title>
        <authorList>
            <person name="Cheng A.G."/>
            <person name="Ho P.Y."/>
            <person name="Aranda-Diaz A."/>
            <person name="Jain S."/>
            <person name="Yu F.B."/>
            <person name="Meng X."/>
            <person name="Wang M."/>
            <person name="Iakiviak M."/>
            <person name="Nagashima K."/>
            <person name="Zhao A."/>
            <person name="Murugkar P."/>
            <person name="Patil A."/>
            <person name="Atabakhsh K."/>
            <person name="Weakley A."/>
            <person name="Yan J."/>
            <person name="Brumbaugh A.R."/>
            <person name="Higginbottom S."/>
            <person name="Dimas A."/>
            <person name="Shiver A.L."/>
            <person name="Deutschbauer A."/>
            <person name="Neff N."/>
            <person name="Sonnenburg J.L."/>
            <person name="Huang K.C."/>
            <person name="Fischbach M.A."/>
        </authorList>
    </citation>
    <scope>NUCLEOTIDE SEQUENCE</scope>
    <source>
        <strain evidence="4">JC50</strain>
    </source>
</reference>
<proteinExistence type="inferred from homology"/>
<dbReference type="RefSeq" id="WP_019149546.1">
    <property type="nucleotide sequence ID" value="NZ_CP102252.1"/>
</dbReference>
<dbReference type="GeneID" id="79838681"/>
<protein>
    <submittedName>
        <fullName evidence="4">Histone H1</fullName>
    </submittedName>
</protein>
<comment type="similarity">
    <text evidence="2">Belongs to the histone H1/H5 family. HCT subfamily.</text>
</comment>
<keyword evidence="5" id="KW-1185">Reference proteome</keyword>
<evidence type="ECO:0000256" key="2">
    <source>
        <dbReference type="ARBA" id="ARBA00008424"/>
    </source>
</evidence>
<evidence type="ECO:0000256" key="1">
    <source>
        <dbReference type="ARBA" id="ARBA00002333"/>
    </source>
</evidence>
<feature type="region of interest" description="Disordered" evidence="3">
    <location>
        <begin position="13"/>
        <end position="35"/>
    </location>
</feature>
<dbReference type="InterPro" id="IPR010886">
    <property type="entry name" value="Hc1"/>
</dbReference>
<sequence length="59" mass="6672">MKMMLQNIRERSEALLADGQRQNDTGNKAAGRRARKASLELEKILKEFRKISLASGKRG</sequence>
<evidence type="ECO:0000313" key="4">
    <source>
        <dbReference type="EMBL" id="UWN65823.1"/>
    </source>
</evidence>
<comment type="function">
    <text evidence="1">Might have a role analogous to that of eukaryotic histone proteins.</text>
</comment>
<gene>
    <name evidence="4" type="ORF">NQ519_02990</name>
</gene>